<gene>
    <name evidence="1" type="ORF">B5K06_03755</name>
</gene>
<dbReference type="EMBL" id="NAAC01000004">
    <property type="protein sequence ID" value="RDJ15428.1"/>
    <property type="molecule type" value="Genomic_DNA"/>
</dbReference>
<reference evidence="1 2" key="1">
    <citation type="submission" date="2017-03" db="EMBL/GenBank/DDBJ databases">
        <title>Genome analysis of Rhizobial strains effectives or ineffectives for nitrogen fixation isolated from bean seeds.</title>
        <authorList>
            <person name="Peralta H."/>
            <person name="Aguilar-Vera A."/>
            <person name="Mora Y."/>
            <person name="Vargas-Lagunas C."/>
            <person name="Girard L."/>
            <person name="Mora J."/>
        </authorList>
    </citation>
    <scope>NUCLEOTIDE SEQUENCE [LARGE SCALE GENOMIC DNA]</scope>
    <source>
        <strain evidence="1 2">CCGM3</strain>
    </source>
</reference>
<dbReference type="OrthoDB" id="8402511at2"/>
<accession>A0A370KV99</accession>
<name>A0A370KV99_9HYPH</name>
<protein>
    <submittedName>
        <fullName evidence="1">Uncharacterized protein</fullName>
    </submittedName>
</protein>
<evidence type="ECO:0000313" key="2">
    <source>
        <dbReference type="Proteomes" id="UP000254939"/>
    </source>
</evidence>
<proteinExistence type="predicted"/>
<dbReference type="AlphaFoldDB" id="A0A370KV99"/>
<dbReference type="Proteomes" id="UP000254939">
    <property type="component" value="Unassembled WGS sequence"/>
</dbReference>
<organism evidence="1 2">
    <name type="scientific">Rhizobium grahamii</name>
    <dbReference type="NCBI Taxonomy" id="1120045"/>
    <lineage>
        <taxon>Bacteria</taxon>
        <taxon>Pseudomonadati</taxon>
        <taxon>Pseudomonadota</taxon>
        <taxon>Alphaproteobacteria</taxon>
        <taxon>Hyphomicrobiales</taxon>
        <taxon>Rhizobiaceae</taxon>
        <taxon>Rhizobium/Agrobacterium group</taxon>
        <taxon>Rhizobium</taxon>
    </lineage>
</organism>
<comment type="caution">
    <text evidence="1">The sequence shown here is derived from an EMBL/GenBank/DDBJ whole genome shotgun (WGS) entry which is preliminary data.</text>
</comment>
<evidence type="ECO:0000313" key="1">
    <source>
        <dbReference type="EMBL" id="RDJ15428.1"/>
    </source>
</evidence>
<sequence length="82" mass="8995">MKDIAMITLIAIAQIADLLNDSRDKYSAKAESEFYESVGNSSMVRFAAFLMSPRLNRGTLRPRGKDACRSGQIGHAACLTRS</sequence>